<name>A0A8H7UMD1_MORIS</name>
<keyword evidence="3" id="KW-1185">Reference proteome</keyword>
<protein>
    <recommendedName>
        <fullName evidence="1">Methyltransferase domain-containing protein</fullName>
    </recommendedName>
</protein>
<dbReference type="InterPro" id="IPR041698">
    <property type="entry name" value="Methyltransf_25"/>
</dbReference>
<gene>
    <name evidence="2" type="ORF">INT43_001006</name>
</gene>
<feature type="domain" description="Methyltransferase" evidence="1">
    <location>
        <begin position="148"/>
        <end position="239"/>
    </location>
</feature>
<dbReference type="Proteomes" id="UP000654370">
    <property type="component" value="Unassembled WGS sequence"/>
</dbReference>
<sequence length="463" mass="53680">MLAVLQSCFTCLGKSKDTFGKPKNWRQIYPEEQSMNDIFEAYAYNPVNFTNAYLLFPFRTEGDMLMTASLAKIHTSTDDGTRESEKAARYYTLNTEEIAYSLLTPCEMREEEEENDRLHEQHWILKELRKESIPLLRVMRTLNAGDYILDALCGPGTYVMDLAVEIPRCRVVGADTTAAFPKDVKPRNAKFVQVDSYYDLPFTNNKFAFINVQPKLMSLSINNIYKVLGEFARLCKVGGYIYFMVPDLEHDYADKIVNNYLRMLREALRATGGTPSIRHCLETFLAMRELCITEHRLIYQIMGKYQHINNQILMMILTWFNLDDTTKFGKVAKTNYERWAHTIGPHLGPVLDMDPKRFQTFTEETMKHFIDKKLAFLCSEAHIGDGNRPSANPPASKFIHALEARHLLPHHHNWQRPPVVGFRIHLPDPLHPLLSAWSCLYPYLRSRMHRSMLSTHQPLHPDR</sequence>
<dbReference type="Gene3D" id="3.40.50.150">
    <property type="entry name" value="Vaccinia Virus protein VP39"/>
    <property type="match status" value="1"/>
</dbReference>
<dbReference type="Pfam" id="PF13649">
    <property type="entry name" value="Methyltransf_25"/>
    <property type="match status" value="1"/>
</dbReference>
<accession>A0A8H7UMD1</accession>
<dbReference type="SUPFAM" id="SSF53335">
    <property type="entry name" value="S-adenosyl-L-methionine-dependent methyltransferases"/>
    <property type="match status" value="1"/>
</dbReference>
<evidence type="ECO:0000313" key="2">
    <source>
        <dbReference type="EMBL" id="KAG2185093.1"/>
    </source>
</evidence>
<dbReference type="InterPro" id="IPR029063">
    <property type="entry name" value="SAM-dependent_MTases_sf"/>
</dbReference>
<dbReference type="CDD" id="cd02440">
    <property type="entry name" value="AdoMet_MTases"/>
    <property type="match status" value="1"/>
</dbReference>
<evidence type="ECO:0000259" key="1">
    <source>
        <dbReference type="Pfam" id="PF13649"/>
    </source>
</evidence>
<organism evidence="2 3">
    <name type="scientific">Mortierella isabellina</name>
    <name type="common">Filamentous fungus</name>
    <name type="synonym">Umbelopsis isabellina</name>
    <dbReference type="NCBI Taxonomy" id="91625"/>
    <lineage>
        <taxon>Eukaryota</taxon>
        <taxon>Fungi</taxon>
        <taxon>Fungi incertae sedis</taxon>
        <taxon>Mucoromycota</taxon>
        <taxon>Mucoromycotina</taxon>
        <taxon>Umbelopsidomycetes</taxon>
        <taxon>Umbelopsidales</taxon>
        <taxon>Umbelopsidaceae</taxon>
        <taxon>Umbelopsis</taxon>
    </lineage>
</organism>
<comment type="caution">
    <text evidence="2">The sequence shown here is derived from an EMBL/GenBank/DDBJ whole genome shotgun (WGS) entry which is preliminary data.</text>
</comment>
<dbReference type="AlphaFoldDB" id="A0A8H7UMD1"/>
<reference evidence="2" key="1">
    <citation type="submission" date="2020-12" db="EMBL/GenBank/DDBJ databases">
        <title>Metabolic potential, ecology and presence of endohyphal bacteria is reflected in genomic diversity of Mucoromycotina.</title>
        <authorList>
            <person name="Muszewska A."/>
            <person name="Okrasinska A."/>
            <person name="Steczkiewicz K."/>
            <person name="Drgas O."/>
            <person name="Orlowska M."/>
            <person name="Perlinska-Lenart U."/>
            <person name="Aleksandrzak-Piekarczyk T."/>
            <person name="Szatraj K."/>
            <person name="Zielenkiewicz U."/>
            <person name="Pilsyk S."/>
            <person name="Malc E."/>
            <person name="Mieczkowski P."/>
            <person name="Kruszewska J.S."/>
            <person name="Biernat P."/>
            <person name="Pawlowska J."/>
        </authorList>
    </citation>
    <scope>NUCLEOTIDE SEQUENCE</scope>
    <source>
        <strain evidence="2">WA0000067209</strain>
    </source>
</reference>
<evidence type="ECO:0000313" key="3">
    <source>
        <dbReference type="Proteomes" id="UP000654370"/>
    </source>
</evidence>
<dbReference type="OrthoDB" id="10017101at2759"/>
<proteinExistence type="predicted"/>
<dbReference type="EMBL" id="JAEPQZ010000002">
    <property type="protein sequence ID" value="KAG2185093.1"/>
    <property type="molecule type" value="Genomic_DNA"/>
</dbReference>